<evidence type="ECO:0000313" key="1">
    <source>
        <dbReference type="EMBL" id="KAF2624619.1"/>
    </source>
</evidence>
<organism evidence="1 2">
    <name type="scientific">Macroventuria anomochaeta</name>
    <dbReference type="NCBI Taxonomy" id="301207"/>
    <lineage>
        <taxon>Eukaryota</taxon>
        <taxon>Fungi</taxon>
        <taxon>Dikarya</taxon>
        <taxon>Ascomycota</taxon>
        <taxon>Pezizomycotina</taxon>
        <taxon>Dothideomycetes</taxon>
        <taxon>Pleosporomycetidae</taxon>
        <taxon>Pleosporales</taxon>
        <taxon>Pleosporineae</taxon>
        <taxon>Didymellaceae</taxon>
        <taxon>Macroventuria</taxon>
    </lineage>
</organism>
<proteinExistence type="predicted"/>
<name>A0ACB6RS58_9PLEO</name>
<dbReference type="EMBL" id="MU006730">
    <property type="protein sequence ID" value="KAF2624619.1"/>
    <property type="molecule type" value="Genomic_DNA"/>
</dbReference>
<sequence>MSLLVYTRETLCALKCLAIHDAGVLATLVPSLANGTVRNRCYYVRPPSFAQAWPPSWRPSQVTQRPGRPASCRLTWGRSIQ</sequence>
<gene>
    <name evidence="1" type="ORF">BU25DRAFT_413515</name>
</gene>
<accession>A0ACB6RS58</accession>
<keyword evidence="2" id="KW-1185">Reference proteome</keyword>
<evidence type="ECO:0000313" key="2">
    <source>
        <dbReference type="Proteomes" id="UP000799754"/>
    </source>
</evidence>
<protein>
    <submittedName>
        <fullName evidence="1">Uncharacterized protein</fullName>
    </submittedName>
</protein>
<comment type="caution">
    <text evidence="1">The sequence shown here is derived from an EMBL/GenBank/DDBJ whole genome shotgun (WGS) entry which is preliminary data.</text>
</comment>
<reference evidence="1" key="1">
    <citation type="journal article" date="2020" name="Stud. Mycol.">
        <title>101 Dothideomycetes genomes: a test case for predicting lifestyles and emergence of pathogens.</title>
        <authorList>
            <person name="Haridas S."/>
            <person name="Albert R."/>
            <person name="Binder M."/>
            <person name="Bloem J."/>
            <person name="Labutti K."/>
            <person name="Salamov A."/>
            <person name="Andreopoulos B."/>
            <person name="Baker S."/>
            <person name="Barry K."/>
            <person name="Bills G."/>
            <person name="Bluhm B."/>
            <person name="Cannon C."/>
            <person name="Castanera R."/>
            <person name="Culley D."/>
            <person name="Daum C."/>
            <person name="Ezra D."/>
            <person name="Gonzalez J."/>
            <person name="Henrissat B."/>
            <person name="Kuo A."/>
            <person name="Liang C."/>
            <person name="Lipzen A."/>
            <person name="Lutzoni F."/>
            <person name="Magnuson J."/>
            <person name="Mondo S."/>
            <person name="Nolan M."/>
            <person name="Ohm R."/>
            <person name="Pangilinan J."/>
            <person name="Park H.-J."/>
            <person name="Ramirez L."/>
            <person name="Alfaro M."/>
            <person name="Sun H."/>
            <person name="Tritt A."/>
            <person name="Yoshinaga Y."/>
            <person name="Zwiers L.-H."/>
            <person name="Turgeon B."/>
            <person name="Goodwin S."/>
            <person name="Spatafora J."/>
            <person name="Crous P."/>
            <person name="Grigoriev I."/>
        </authorList>
    </citation>
    <scope>NUCLEOTIDE SEQUENCE</scope>
    <source>
        <strain evidence="1">CBS 525.71</strain>
    </source>
</reference>
<dbReference type="Proteomes" id="UP000799754">
    <property type="component" value="Unassembled WGS sequence"/>
</dbReference>